<organism evidence="1 2">
    <name type="scientific">Merluccius polli</name>
    <name type="common">Benguela hake</name>
    <name type="synonym">Merluccius cadenati</name>
    <dbReference type="NCBI Taxonomy" id="89951"/>
    <lineage>
        <taxon>Eukaryota</taxon>
        <taxon>Metazoa</taxon>
        <taxon>Chordata</taxon>
        <taxon>Craniata</taxon>
        <taxon>Vertebrata</taxon>
        <taxon>Euteleostomi</taxon>
        <taxon>Actinopterygii</taxon>
        <taxon>Neopterygii</taxon>
        <taxon>Teleostei</taxon>
        <taxon>Neoteleostei</taxon>
        <taxon>Acanthomorphata</taxon>
        <taxon>Zeiogadaria</taxon>
        <taxon>Gadariae</taxon>
        <taxon>Gadiformes</taxon>
        <taxon>Gadoidei</taxon>
        <taxon>Merlucciidae</taxon>
        <taxon>Merluccius</taxon>
    </lineage>
</organism>
<gene>
    <name evidence="1" type="ORF">N1851_026967</name>
</gene>
<name>A0AA47MAU5_MERPO</name>
<evidence type="ECO:0000313" key="2">
    <source>
        <dbReference type="Proteomes" id="UP001174136"/>
    </source>
</evidence>
<sequence length="115" mass="13592">MLFPIFKSDRIIFSMAVKGNGGGMCRHPCRHMPGICNTRHFFPHCLARENITSDVDEVLWPDQNRRRDPLDPRIARERKECPFQNKSYQRHSDIQFLSPGTVEHQQYSWLYSENT</sequence>
<keyword evidence="2" id="KW-1185">Reference proteome</keyword>
<protein>
    <submittedName>
        <fullName evidence="1">Uncharacterized protein</fullName>
    </submittedName>
</protein>
<comment type="caution">
    <text evidence="1">The sequence shown here is derived from an EMBL/GenBank/DDBJ whole genome shotgun (WGS) entry which is preliminary data.</text>
</comment>
<dbReference type="AlphaFoldDB" id="A0AA47MAU5"/>
<evidence type="ECO:0000313" key="1">
    <source>
        <dbReference type="EMBL" id="KAK0136838.1"/>
    </source>
</evidence>
<reference evidence="1" key="1">
    <citation type="journal article" date="2023" name="Front. Mar. Sci.">
        <title>A new Merluccius polli reference genome to investigate the effects of global change in West African waters.</title>
        <authorList>
            <person name="Mateo J.L."/>
            <person name="Blanco-Fernandez C."/>
            <person name="Garcia-Vazquez E."/>
            <person name="Machado-Schiaffino G."/>
        </authorList>
    </citation>
    <scope>NUCLEOTIDE SEQUENCE</scope>
    <source>
        <strain evidence="1">C29</strain>
        <tissue evidence="1">Fin</tissue>
    </source>
</reference>
<accession>A0AA47MAU5</accession>
<proteinExistence type="predicted"/>
<dbReference type="Proteomes" id="UP001174136">
    <property type="component" value="Unassembled WGS sequence"/>
</dbReference>
<dbReference type="EMBL" id="JAOPHQ010005124">
    <property type="protein sequence ID" value="KAK0136838.1"/>
    <property type="molecule type" value="Genomic_DNA"/>
</dbReference>